<dbReference type="KEGG" id="pect:BN1012_Phect2299"/>
<gene>
    <name evidence="3" type="ORF">BN1012_Phect2299</name>
</gene>
<dbReference type="AlphaFoldDB" id="X5MDV7"/>
<evidence type="ECO:0000256" key="1">
    <source>
        <dbReference type="ARBA" id="ARBA00022723"/>
    </source>
</evidence>
<dbReference type="GO" id="GO:0046872">
    <property type="term" value="F:metal ion binding"/>
    <property type="evidence" value="ECO:0007669"/>
    <property type="project" value="UniProtKB-KW"/>
</dbReference>
<dbReference type="PROSITE" id="PS00934">
    <property type="entry name" value="GLYOXALASE_I_1"/>
    <property type="match status" value="1"/>
</dbReference>
<dbReference type="STRING" id="1458461.BN1012_Phect2299"/>
<evidence type="ECO:0000259" key="2">
    <source>
        <dbReference type="PROSITE" id="PS51819"/>
    </source>
</evidence>
<dbReference type="InterPro" id="IPR029068">
    <property type="entry name" value="Glyas_Bleomycin-R_OHBP_Dase"/>
</dbReference>
<dbReference type="EMBL" id="HG966617">
    <property type="protein sequence ID" value="CDO60512.1"/>
    <property type="molecule type" value="Genomic_DNA"/>
</dbReference>
<keyword evidence="1" id="KW-0479">Metal-binding</keyword>
<dbReference type="PROSITE" id="PS51819">
    <property type="entry name" value="VOC"/>
    <property type="match status" value="1"/>
</dbReference>
<evidence type="ECO:0000313" key="4">
    <source>
        <dbReference type="Proteomes" id="UP000032160"/>
    </source>
</evidence>
<protein>
    <submittedName>
        <fullName evidence="3">Lactoylglutathione lyase</fullName>
    </submittedName>
</protein>
<dbReference type="RefSeq" id="WP_244442940.1">
    <property type="nucleotide sequence ID" value="NZ_HG966617.1"/>
</dbReference>
<keyword evidence="4" id="KW-1185">Reference proteome</keyword>
<dbReference type="Gene3D" id="3.10.180.10">
    <property type="entry name" value="2,3-Dihydroxybiphenyl 1,2-Dioxygenase, domain 1"/>
    <property type="match status" value="1"/>
</dbReference>
<dbReference type="HOGENOM" id="CLU_046006_4_0_5"/>
<organism evidence="3 4">
    <name type="scientific">Candidatus Phaeomarinibacter ectocarpi</name>
    <dbReference type="NCBI Taxonomy" id="1458461"/>
    <lineage>
        <taxon>Bacteria</taxon>
        <taxon>Pseudomonadati</taxon>
        <taxon>Pseudomonadota</taxon>
        <taxon>Alphaproteobacteria</taxon>
        <taxon>Hyphomicrobiales</taxon>
        <taxon>Parvibaculaceae</taxon>
        <taxon>Candidatus Phaeomarinibacter</taxon>
    </lineage>
</organism>
<sequence length="139" mass="14890">MPEMLDFVAIDHVVLRVADTERSIAFYEGVLGMQVERRVDIGLVQLRAGASLVDLVDVDSELGRAGGAAPGSSGNNMDHFCLALAEFDEQDIRNWLKANGVEVGDVARRYGAGGFGPSLYLSDPDGNTVELKGPPDLNQ</sequence>
<name>X5MDV7_9HYPH</name>
<dbReference type="SUPFAM" id="SSF54593">
    <property type="entry name" value="Glyoxalase/Bleomycin resistance protein/Dihydroxybiphenyl dioxygenase"/>
    <property type="match status" value="1"/>
</dbReference>
<dbReference type="PATRIC" id="fig|1458461.3.peg.2305"/>
<dbReference type="InterPro" id="IPR050383">
    <property type="entry name" value="GlyoxalaseI/FosfomycinResist"/>
</dbReference>
<dbReference type="InterPro" id="IPR004360">
    <property type="entry name" value="Glyas_Fos-R_dOase_dom"/>
</dbReference>
<proteinExistence type="predicted"/>
<accession>X5MDV7</accession>
<dbReference type="GO" id="GO:0004462">
    <property type="term" value="F:lactoylglutathione lyase activity"/>
    <property type="evidence" value="ECO:0007669"/>
    <property type="project" value="InterPro"/>
</dbReference>
<dbReference type="Pfam" id="PF00903">
    <property type="entry name" value="Glyoxalase"/>
    <property type="match status" value="1"/>
</dbReference>
<feature type="domain" description="VOC" evidence="2">
    <location>
        <begin position="9"/>
        <end position="134"/>
    </location>
</feature>
<evidence type="ECO:0000313" key="3">
    <source>
        <dbReference type="EMBL" id="CDO60512.1"/>
    </source>
</evidence>
<dbReference type="InterPro" id="IPR037523">
    <property type="entry name" value="VOC_core"/>
</dbReference>
<dbReference type="PANTHER" id="PTHR21366">
    <property type="entry name" value="GLYOXALASE FAMILY PROTEIN"/>
    <property type="match status" value="1"/>
</dbReference>
<dbReference type="PANTHER" id="PTHR21366:SF14">
    <property type="entry name" value="GLYOXALASE DOMAIN-CONTAINING PROTEIN 5"/>
    <property type="match status" value="1"/>
</dbReference>
<reference evidence="3 4" key="1">
    <citation type="journal article" date="2014" name="Front. Genet.">
        <title>Genome and metabolic network of "Candidatus Phaeomarinobacter ectocarpi" Ec32, a new candidate genus of Alphaproteobacteria frequently associated with brown algae.</title>
        <authorList>
            <person name="Dittami S.M."/>
            <person name="Barbeyron T."/>
            <person name="Boyen C."/>
            <person name="Cambefort J."/>
            <person name="Collet G."/>
            <person name="Delage L."/>
            <person name="Gobet A."/>
            <person name="Groisillier A."/>
            <person name="Leblanc C."/>
            <person name="Michel G."/>
            <person name="Scornet D."/>
            <person name="Siegel A."/>
            <person name="Tapia J.E."/>
            <person name="Tonon T."/>
        </authorList>
    </citation>
    <scope>NUCLEOTIDE SEQUENCE [LARGE SCALE GENOMIC DNA]</scope>
    <source>
        <strain evidence="3 4">Ec32</strain>
    </source>
</reference>
<dbReference type="Proteomes" id="UP000032160">
    <property type="component" value="Chromosome I"/>
</dbReference>
<keyword evidence="3" id="KW-0456">Lyase</keyword>
<dbReference type="InterPro" id="IPR018146">
    <property type="entry name" value="Glyoxalase_1_CS"/>
</dbReference>